<feature type="domain" description="Solute-binding protein family 3/N-terminal" evidence="6">
    <location>
        <begin position="44"/>
        <end position="266"/>
    </location>
</feature>
<dbReference type="InterPro" id="IPR018313">
    <property type="entry name" value="SBP_3_CS"/>
</dbReference>
<protein>
    <submittedName>
        <fullName evidence="7">Glutamate ABC transporter substrate-binding protein</fullName>
    </submittedName>
</protein>
<evidence type="ECO:0000256" key="1">
    <source>
        <dbReference type="ARBA" id="ARBA00010333"/>
    </source>
</evidence>
<name>A0ABP6WF86_9ACTN</name>
<dbReference type="InterPro" id="IPR001638">
    <property type="entry name" value="Solute-binding_3/MltF_N"/>
</dbReference>
<keyword evidence="2" id="KW-0813">Transport</keyword>
<feature type="signal peptide" evidence="5">
    <location>
        <begin position="1"/>
        <end position="26"/>
    </location>
</feature>
<dbReference type="Pfam" id="PF00497">
    <property type="entry name" value="SBP_bac_3"/>
    <property type="match status" value="1"/>
</dbReference>
<evidence type="ECO:0000256" key="3">
    <source>
        <dbReference type="ARBA" id="ARBA00022729"/>
    </source>
</evidence>
<gene>
    <name evidence="7" type="ORF">GCM10022197_00280</name>
</gene>
<dbReference type="CDD" id="cd13690">
    <property type="entry name" value="PBP2_GluB"/>
    <property type="match status" value="1"/>
</dbReference>
<keyword evidence="8" id="KW-1185">Reference proteome</keyword>
<evidence type="ECO:0000256" key="2">
    <source>
        <dbReference type="ARBA" id="ARBA00022448"/>
    </source>
</evidence>
<evidence type="ECO:0000313" key="7">
    <source>
        <dbReference type="EMBL" id="GAA3549411.1"/>
    </source>
</evidence>
<evidence type="ECO:0000256" key="4">
    <source>
        <dbReference type="RuleBase" id="RU003744"/>
    </source>
</evidence>
<dbReference type="PROSITE" id="PS01039">
    <property type="entry name" value="SBP_BACTERIAL_3"/>
    <property type="match status" value="1"/>
</dbReference>
<proteinExistence type="inferred from homology"/>
<dbReference type="RefSeq" id="WP_204912788.1">
    <property type="nucleotide sequence ID" value="NZ_BAAAYR010000001.1"/>
</dbReference>
<dbReference type="SMART" id="SM00062">
    <property type="entry name" value="PBPb"/>
    <property type="match status" value="1"/>
</dbReference>
<dbReference type="InterPro" id="IPR051455">
    <property type="entry name" value="Bact_solute-bind_prot3"/>
</dbReference>
<keyword evidence="3 5" id="KW-0732">Signal</keyword>
<feature type="chain" id="PRO_5046302483" evidence="5">
    <location>
        <begin position="27"/>
        <end position="282"/>
    </location>
</feature>
<organism evidence="7 8">
    <name type="scientific">Microlunatus spumicola</name>
    <dbReference type="NCBI Taxonomy" id="81499"/>
    <lineage>
        <taxon>Bacteria</taxon>
        <taxon>Bacillati</taxon>
        <taxon>Actinomycetota</taxon>
        <taxon>Actinomycetes</taxon>
        <taxon>Propionibacteriales</taxon>
        <taxon>Propionibacteriaceae</taxon>
        <taxon>Microlunatus</taxon>
    </lineage>
</organism>
<dbReference type="PROSITE" id="PS51257">
    <property type="entry name" value="PROKAR_LIPOPROTEIN"/>
    <property type="match status" value="1"/>
</dbReference>
<evidence type="ECO:0000256" key="5">
    <source>
        <dbReference type="SAM" id="SignalP"/>
    </source>
</evidence>
<evidence type="ECO:0000259" key="6">
    <source>
        <dbReference type="SMART" id="SM00062"/>
    </source>
</evidence>
<dbReference type="Gene3D" id="3.40.190.10">
    <property type="entry name" value="Periplasmic binding protein-like II"/>
    <property type="match status" value="2"/>
</dbReference>
<sequence>MRTTQQILGAAAAAGFALTMASCASAENAVPESGSGGSAGAGGPVTVGIKFDQPGLGQQVGSDFKGFDVEVAKYVAKELGYTDVTFKEAPSAQRETLLQSGQVKMIFATYSITDDRKQKVSFGGPYFVAGQDLLVKADSDITGPDALNGKKLCSVTGSTSAKKVQDQFADQVQLQEYDTYSKCVEALNSGRIDAVTTDNVILAGFAAQPQYEGKLKVVGQTFSTEKYGVGLTKGDTATCEKVNAAITKMVGDGSWEKALADTVGADFKPDASANPPKPEPCS</sequence>
<evidence type="ECO:0000313" key="8">
    <source>
        <dbReference type="Proteomes" id="UP001500767"/>
    </source>
</evidence>
<dbReference type="PANTHER" id="PTHR30085">
    <property type="entry name" value="AMINO ACID ABC TRANSPORTER PERMEASE"/>
    <property type="match status" value="1"/>
</dbReference>
<dbReference type="SUPFAM" id="SSF53850">
    <property type="entry name" value="Periplasmic binding protein-like II"/>
    <property type="match status" value="1"/>
</dbReference>
<comment type="caution">
    <text evidence="7">The sequence shown here is derived from an EMBL/GenBank/DDBJ whole genome shotgun (WGS) entry which is preliminary data.</text>
</comment>
<dbReference type="Proteomes" id="UP001500767">
    <property type="component" value="Unassembled WGS sequence"/>
</dbReference>
<comment type="similarity">
    <text evidence="1 4">Belongs to the bacterial solute-binding protein 3 family.</text>
</comment>
<reference evidence="8" key="1">
    <citation type="journal article" date="2019" name="Int. J. Syst. Evol. Microbiol.">
        <title>The Global Catalogue of Microorganisms (GCM) 10K type strain sequencing project: providing services to taxonomists for standard genome sequencing and annotation.</title>
        <authorList>
            <consortium name="The Broad Institute Genomics Platform"/>
            <consortium name="The Broad Institute Genome Sequencing Center for Infectious Disease"/>
            <person name="Wu L."/>
            <person name="Ma J."/>
        </authorList>
    </citation>
    <scope>NUCLEOTIDE SEQUENCE [LARGE SCALE GENOMIC DNA]</scope>
    <source>
        <strain evidence="8">JCM 16540</strain>
    </source>
</reference>
<dbReference type="EMBL" id="BAAAYR010000001">
    <property type="protein sequence ID" value="GAA3549411.1"/>
    <property type="molecule type" value="Genomic_DNA"/>
</dbReference>
<accession>A0ABP6WF86</accession>
<dbReference type="PANTHER" id="PTHR30085:SF6">
    <property type="entry name" value="ABC TRANSPORTER GLUTAMINE-BINDING PROTEIN GLNH"/>
    <property type="match status" value="1"/>
</dbReference>